<proteinExistence type="predicted"/>
<organism evidence="2 3">
    <name type="scientific">Shewanella indica</name>
    <dbReference type="NCBI Taxonomy" id="768528"/>
    <lineage>
        <taxon>Bacteria</taxon>
        <taxon>Pseudomonadati</taxon>
        <taxon>Pseudomonadota</taxon>
        <taxon>Gammaproteobacteria</taxon>
        <taxon>Alteromonadales</taxon>
        <taxon>Shewanellaceae</taxon>
        <taxon>Shewanella</taxon>
    </lineage>
</organism>
<name>A0ABU4Q6L7_9GAMM</name>
<keyword evidence="3" id="KW-1185">Reference proteome</keyword>
<reference evidence="2 3" key="1">
    <citation type="submission" date="2023-11" db="EMBL/GenBank/DDBJ databases">
        <title>MicrobeMod: A computational toolkit for identifying prokaryotic methylation and restriction-modification with nanopore sequencing.</title>
        <authorList>
            <person name="Crits-Christoph A."/>
            <person name="Kang S.C."/>
            <person name="Lee H."/>
            <person name="Ostrov N."/>
        </authorList>
    </citation>
    <scope>NUCLEOTIDE SEQUENCE [LARGE SCALE GENOMIC DNA]</scope>
    <source>
        <strain evidence="2 3">ATCC BAA-2732</strain>
    </source>
</reference>
<dbReference type="SUPFAM" id="SSF82771">
    <property type="entry name" value="GIY-YIG endonuclease"/>
    <property type="match status" value="1"/>
</dbReference>
<comment type="caution">
    <text evidence="2">The sequence shown here is derived from an EMBL/GenBank/DDBJ whole genome shotgun (WGS) entry which is preliminary data.</text>
</comment>
<evidence type="ECO:0000313" key="2">
    <source>
        <dbReference type="EMBL" id="MDX6015084.1"/>
    </source>
</evidence>
<protein>
    <submittedName>
        <fullName evidence="2">GIY-YIG nuclease family protein</fullName>
    </submittedName>
</protein>
<gene>
    <name evidence="2" type="ORF">SIL79_01670</name>
</gene>
<evidence type="ECO:0000313" key="3">
    <source>
        <dbReference type="Proteomes" id="UP001272773"/>
    </source>
</evidence>
<dbReference type="RefSeq" id="WP_162207362.1">
    <property type="nucleotide sequence ID" value="NZ_JAWXXR010000001.1"/>
</dbReference>
<dbReference type="Proteomes" id="UP001272773">
    <property type="component" value="Unassembled WGS sequence"/>
</dbReference>
<dbReference type="EMBL" id="JAWXXR010000001">
    <property type="protein sequence ID" value="MDX6015084.1"/>
    <property type="molecule type" value="Genomic_DNA"/>
</dbReference>
<dbReference type="InterPro" id="IPR035901">
    <property type="entry name" value="GIY-YIG_endonuc_sf"/>
</dbReference>
<sequence length="116" mass="13790">MDIDIEGHEYLTFVPGQWKQKGQAPIEWFKENFPKFIYPPEHIVQNSVPYELNDGPNKGGVYFLIDQNRVAYVGVSNAIYRRLIQHYKNRVPFTHYWCFGGMPEMFVQAIESYRKR</sequence>
<feature type="domain" description="GIY-YIG" evidence="1">
    <location>
        <begin position="58"/>
        <end position="91"/>
    </location>
</feature>
<evidence type="ECO:0000259" key="1">
    <source>
        <dbReference type="Pfam" id="PF01541"/>
    </source>
</evidence>
<dbReference type="Pfam" id="PF01541">
    <property type="entry name" value="GIY-YIG"/>
    <property type="match status" value="1"/>
</dbReference>
<dbReference type="GeneID" id="88622176"/>
<accession>A0ABU4Q6L7</accession>
<dbReference type="InterPro" id="IPR000305">
    <property type="entry name" value="GIY-YIG_endonuc"/>
</dbReference>